<dbReference type="SUPFAM" id="SSF48239">
    <property type="entry name" value="Terpenoid cyclases/Protein prenyltransferases"/>
    <property type="match status" value="1"/>
</dbReference>
<comment type="cofactor">
    <cofactor evidence="1">
        <name>Mg(2+)</name>
        <dbReference type="ChEBI" id="CHEBI:18420"/>
    </cofactor>
</comment>
<dbReference type="Pfam" id="PF01397">
    <property type="entry name" value="Terpene_synth"/>
    <property type="match status" value="1"/>
</dbReference>
<dbReference type="Proteomes" id="UP000796880">
    <property type="component" value="Unassembled WGS sequence"/>
</dbReference>
<feature type="domain" description="Terpene synthase N-terminal" evidence="3">
    <location>
        <begin position="21"/>
        <end position="128"/>
    </location>
</feature>
<evidence type="ECO:0000256" key="2">
    <source>
        <dbReference type="ARBA" id="ARBA00022842"/>
    </source>
</evidence>
<dbReference type="Gene3D" id="1.50.10.130">
    <property type="entry name" value="Terpene synthase, N-terminal domain"/>
    <property type="match status" value="1"/>
</dbReference>
<dbReference type="AlphaFoldDB" id="A0A8K0H146"/>
<dbReference type="InterPro" id="IPR036965">
    <property type="entry name" value="Terpene_synth_N_sf"/>
</dbReference>
<evidence type="ECO:0000259" key="3">
    <source>
        <dbReference type="Pfam" id="PF01397"/>
    </source>
</evidence>
<accession>A0A8K0H146</accession>
<dbReference type="InterPro" id="IPR001906">
    <property type="entry name" value="Terpene_synth_N"/>
</dbReference>
<evidence type="ECO:0000313" key="5">
    <source>
        <dbReference type="Proteomes" id="UP000796880"/>
    </source>
</evidence>
<evidence type="ECO:0000313" key="4">
    <source>
        <dbReference type="EMBL" id="KAF3443757.1"/>
    </source>
</evidence>
<dbReference type="GO" id="GO:0010333">
    <property type="term" value="F:terpene synthase activity"/>
    <property type="evidence" value="ECO:0007669"/>
    <property type="project" value="InterPro"/>
</dbReference>
<sequence length="196" mass="23002">MNTKIEANQRRSAHYHPSIWETERIESLSTPYSYELNAVRLEELKQTTRCSLRTTKDTSILLNLINSIQRLGVSYHLENDIKHAISRAFYNRPDDLDRQITSATTNTDLYMTALRFRVLRQHGFSASSGCQEWKLATSLISQMDETKNMSLLEFARLDYNLLQSLYQQELKGLARWWKDLGFKDKLSFARDRLMEN</sequence>
<gene>
    <name evidence="4" type="ORF">FNV43_RR13447</name>
</gene>
<organism evidence="4 5">
    <name type="scientific">Rhamnella rubrinervis</name>
    <dbReference type="NCBI Taxonomy" id="2594499"/>
    <lineage>
        <taxon>Eukaryota</taxon>
        <taxon>Viridiplantae</taxon>
        <taxon>Streptophyta</taxon>
        <taxon>Embryophyta</taxon>
        <taxon>Tracheophyta</taxon>
        <taxon>Spermatophyta</taxon>
        <taxon>Magnoliopsida</taxon>
        <taxon>eudicotyledons</taxon>
        <taxon>Gunneridae</taxon>
        <taxon>Pentapetalae</taxon>
        <taxon>rosids</taxon>
        <taxon>fabids</taxon>
        <taxon>Rosales</taxon>
        <taxon>Rhamnaceae</taxon>
        <taxon>rhamnoid group</taxon>
        <taxon>Rhamneae</taxon>
        <taxon>Rhamnella</taxon>
    </lineage>
</organism>
<protein>
    <recommendedName>
        <fullName evidence="3">Terpene synthase N-terminal domain-containing protein</fullName>
    </recommendedName>
</protein>
<keyword evidence="2" id="KW-0460">Magnesium</keyword>
<dbReference type="GO" id="GO:0016114">
    <property type="term" value="P:terpenoid biosynthetic process"/>
    <property type="evidence" value="ECO:0007669"/>
    <property type="project" value="InterPro"/>
</dbReference>
<dbReference type="InterPro" id="IPR008949">
    <property type="entry name" value="Isoprenoid_synthase_dom_sf"/>
</dbReference>
<proteinExistence type="predicted"/>
<dbReference type="Gene3D" id="1.10.600.10">
    <property type="entry name" value="Farnesyl Diphosphate Synthase"/>
    <property type="match status" value="1"/>
</dbReference>
<comment type="caution">
    <text evidence="4">The sequence shown here is derived from an EMBL/GenBank/DDBJ whole genome shotgun (WGS) entry which is preliminary data.</text>
</comment>
<evidence type="ECO:0000256" key="1">
    <source>
        <dbReference type="ARBA" id="ARBA00001946"/>
    </source>
</evidence>
<dbReference type="EMBL" id="VOIH02000006">
    <property type="protein sequence ID" value="KAF3443757.1"/>
    <property type="molecule type" value="Genomic_DNA"/>
</dbReference>
<keyword evidence="5" id="KW-1185">Reference proteome</keyword>
<dbReference type="OrthoDB" id="1936865at2759"/>
<dbReference type="PANTHER" id="PTHR31225">
    <property type="entry name" value="OS04G0344100 PROTEIN-RELATED"/>
    <property type="match status" value="1"/>
</dbReference>
<dbReference type="SUPFAM" id="SSF48576">
    <property type="entry name" value="Terpenoid synthases"/>
    <property type="match status" value="1"/>
</dbReference>
<dbReference type="PANTHER" id="PTHR31225:SF137">
    <property type="entry name" value="TERPENE SYNTHASE 11-RELATED"/>
    <property type="match status" value="1"/>
</dbReference>
<reference evidence="4" key="1">
    <citation type="submission" date="2020-03" db="EMBL/GenBank/DDBJ databases">
        <title>A high-quality chromosome-level genome assembly of a woody plant with both climbing and erect habits, Rhamnella rubrinervis.</title>
        <authorList>
            <person name="Lu Z."/>
            <person name="Yang Y."/>
            <person name="Zhu X."/>
            <person name="Sun Y."/>
        </authorList>
    </citation>
    <scope>NUCLEOTIDE SEQUENCE</scope>
    <source>
        <strain evidence="4">BYM</strain>
        <tissue evidence="4">Leaf</tissue>
    </source>
</reference>
<dbReference type="InterPro" id="IPR008930">
    <property type="entry name" value="Terpenoid_cyclase/PrenylTrfase"/>
</dbReference>
<name>A0A8K0H146_9ROSA</name>
<dbReference type="InterPro" id="IPR050148">
    <property type="entry name" value="Terpene_synthase-like"/>
</dbReference>